<name>A0AAD5QAJ6_PYTIN</name>
<dbReference type="Proteomes" id="UP001209570">
    <property type="component" value="Unassembled WGS sequence"/>
</dbReference>
<keyword evidence="8" id="KW-0472">Membrane</keyword>
<evidence type="ECO:0000256" key="2">
    <source>
        <dbReference type="ARBA" id="ARBA00022670"/>
    </source>
</evidence>
<dbReference type="AlphaFoldDB" id="A0AAD5QAJ6"/>
<keyword evidence="8" id="KW-1133">Transmembrane helix</keyword>
<evidence type="ECO:0000313" key="10">
    <source>
        <dbReference type="EMBL" id="KAJ0404342.1"/>
    </source>
</evidence>
<dbReference type="InterPro" id="IPR001461">
    <property type="entry name" value="Aspartic_peptidase_A1"/>
</dbReference>
<keyword evidence="5 7" id="KW-0378">Hydrolase</keyword>
<dbReference type="Gene3D" id="2.40.70.10">
    <property type="entry name" value="Acid Proteases"/>
    <property type="match status" value="2"/>
</dbReference>
<dbReference type="SUPFAM" id="SSF50630">
    <property type="entry name" value="Acid proteases"/>
    <property type="match status" value="1"/>
</dbReference>
<dbReference type="Pfam" id="PF00026">
    <property type="entry name" value="Asp"/>
    <property type="match status" value="1"/>
</dbReference>
<evidence type="ECO:0000256" key="5">
    <source>
        <dbReference type="ARBA" id="ARBA00022801"/>
    </source>
</evidence>
<evidence type="ECO:0000259" key="9">
    <source>
        <dbReference type="PROSITE" id="PS51767"/>
    </source>
</evidence>
<dbReference type="InterPro" id="IPR001969">
    <property type="entry name" value="Aspartic_peptidase_AS"/>
</dbReference>
<dbReference type="GO" id="GO:0006508">
    <property type="term" value="P:proteolysis"/>
    <property type="evidence" value="ECO:0007669"/>
    <property type="project" value="UniProtKB-KW"/>
</dbReference>
<comment type="similarity">
    <text evidence="1 7">Belongs to the peptidase A1 family.</text>
</comment>
<evidence type="ECO:0000256" key="3">
    <source>
        <dbReference type="ARBA" id="ARBA00022729"/>
    </source>
</evidence>
<dbReference type="PANTHER" id="PTHR47965">
    <property type="entry name" value="ASPARTYL PROTEASE-RELATED"/>
    <property type="match status" value="1"/>
</dbReference>
<keyword evidence="4 7" id="KW-0064">Aspartyl protease</keyword>
<feature type="domain" description="Peptidase A1" evidence="9">
    <location>
        <begin position="44"/>
        <end position="360"/>
    </location>
</feature>
<dbReference type="PROSITE" id="PS51767">
    <property type="entry name" value="PEPTIDASE_A1"/>
    <property type="match status" value="1"/>
</dbReference>
<evidence type="ECO:0000256" key="8">
    <source>
        <dbReference type="SAM" id="Phobius"/>
    </source>
</evidence>
<dbReference type="CDD" id="cd05471">
    <property type="entry name" value="pepsin_like"/>
    <property type="match status" value="1"/>
</dbReference>
<evidence type="ECO:0000256" key="1">
    <source>
        <dbReference type="ARBA" id="ARBA00007447"/>
    </source>
</evidence>
<dbReference type="InterPro" id="IPR021109">
    <property type="entry name" value="Peptidase_aspartic_dom_sf"/>
</dbReference>
<keyword evidence="8" id="KW-0812">Transmembrane</keyword>
<evidence type="ECO:0000256" key="7">
    <source>
        <dbReference type="RuleBase" id="RU000454"/>
    </source>
</evidence>
<feature type="transmembrane region" description="Helical" evidence="8">
    <location>
        <begin position="411"/>
        <end position="434"/>
    </location>
</feature>
<keyword evidence="2 7" id="KW-0645">Protease</keyword>
<dbReference type="InterPro" id="IPR033121">
    <property type="entry name" value="PEPTIDASE_A1"/>
</dbReference>
<keyword evidence="11" id="KW-1185">Reference proteome</keyword>
<dbReference type="EMBL" id="JAKCXM010000064">
    <property type="protein sequence ID" value="KAJ0404342.1"/>
    <property type="molecule type" value="Genomic_DNA"/>
</dbReference>
<protein>
    <recommendedName>
        <fullName evidence="9">Peptidase A1 domain-containing protein</fullName>
    </recommendedName>
</protein>
<keyword evidence="3" id="KW-0732">Signal</keyword>
<dbReference type="GO" id="GO:0004190">
    <property type="term" value="F:aspartic-type endopeptidase activity"/>
    <property type="evidence" value="ECO:0007669"/>
    <property type="project" value="UniProtKB-KW"/>
</dbReference>
<comment type="caution">
    <text evidence="10">The sequence shown here is derived from an EMBL/GenBank/DDBJ whole genome shotgun (WGS) entry which is preliminary data.</text>
</comment>
<accession>A0AAD5QAJ6</accession>
<dbReference type="InterPro" id="IPR034164">
    <property type="entry name" value="Pepsin-like_dom"/>
</dbReference>
<keyword evidence="6" id="KW-0865">Zymogen</keyword>
<gene>
    <name evidence="10" type="ORF">P43SY_001462</name>
</gene>
<proteinExistence type="inferred from homology"/>
<sequence length="440" mass="48771">MARRHDRGTRLALRRRRVSAVAHEAACAGENCLPLAMLERNVIYTVSVMINRSMFNLMVDTGSSDIWVACEHLHGRNASTCRRSCPGSASIEYASATVCVLPETVPFQVGHLRFPSFTLGVGMGDDVIPTPANNFSAVLVEGAHGLLGLGYHNLTVLKSGSGLLVDRLRNFTLYMNPNDRDVAPFLMFDDVADDLVARDRLDGVRVPLRQTHKWWSVGMAAFQTGDAVSSRPCVATNSDGSCHVILDSGTSFILMPPSVYDCFVETHLSPAGCFPHHSRQDLLVCADDIELPRLGFTFENRTFWLERKDYTRPVGPRRLVVELQRVPPAVDMNDTWVLGGTFLKRFLTTYVVNDSVVLYCQDGVTCSRQENSTHATSYWTQCPTSQSLYRQALHDLPKPNLTRTASHKNRAVPIILGTLALVGLVVAIAGMLFFKSRRRC</sequence>
<evidence type="ECO:0000313" key="11">
    <source>
        <dbReference type="Proteomes" id="UP001209570"/>
    </source>
</evidence>
<evidence type="ECO:0000256" key="6">
    <source>
        <dbReference type="ARBA" id="ARBA00023145"/>
    </source>
</evidence>
<evidence type="ECO:0000256" key="4">
    <source>
        <dbReference type="ARBA" id="ARBA00022750"/>
    </source>
</evidence>
<dbReference type="PROSITE" id="PS00141">
    <property type="entry name" value="ASP_PROTEASE"/>
    <property type="match status" value="2"/>
</dbReference>
<dbReference type="PRINTS" id="PR00792">
    <property type="entry name" value="PEPSIN"/>
</dbReference>
<dbReference type="PANTHER" id="PTHR47965:SF12">
    <property type="entry name" value="ASPARTIC PROTEINASE 3-RELATED"/>
    <property type="match status" value="1"/>
</dbReference>
<organism evidence="10 11">
    <name type="scientific">Pythium insidiosum</name>
    <name type="common">Pythiosis disease agent</name>
    <dbReference type="NCBI Taxonomy" id="114742"/>
    <lineage>
        <taxon>Eukaryota</taxon>
        <taxon>Sar</taxon>
        <taxon>Stramenopiles</taxon>
        <taxon>Oomycota</taxon>
        <taxon>Peronosporomycetes</taxon>
        <taxon>Pythiales</taxon>
        <taxon>Pythiaceae</taxon>
        <taxon>Pythium</taxon>
    </lineage>
</organism>
<reference evidence="10" key="1">
    <citation type="submission" date="2021-12" db="EMBL/GenBank/DDBJ databases">
        <title>Prjna785345.</title>
        <authorList>
            <person name="Rujirawat T."/>
            <person name="Krajaejun T."/>
        </authorList>
    </citation>
    <scope>NUCLEOTIDE SEQUENCE</scope>
    <source>
        <strain evidence="10">Pi057C3</strain>
    </source>
</reference>